<comment type="similarity">
    <text evidence="1 9">Belongs to the eukaryotic ATPase B chain family.</text>
</comment>
<organism evidence="11">
    <name type="scientific">Timema cristinae</name>
    <name type="common">Walking stick</name>
    <dbReference type="NCBI Taxonomy" id="61476"/>
    <lineage>
        <taxon>Eukaryota</taxon>
        <taxon>Metazoa</taxon>
        <taxon>Ecdysozoa</taxon>
        <taxon>Arthropoda</taxon>
        <taxon>Hexapoda</taxon>
        <taxon>Insecta</taxon>
        <taxon>Pterygota</taxon>
        <taxon>Neoptera</taxon>
        <taxon>Polyneoptera</taxon>
        <taxon>Phasmatodea</taxon>
        <taxon>Timematodea</taxon>
        <taxon>Timematoidea</taxon>
        <taxon>Timematidae</taxon>
        <taxon>Timema</taxon>
    </lineage>
</organism>
<evidence type="ECO:0000256" key="6">
    <source>
        <dbReference type="ARBA" id="ARBA00023065"/>
    </source>
</evidence>
<evidence type="ECO:0000313" key="11">
    <source>
        <dbReference type="EMBL" id="CAD7398754.1"/>
    </source>
</evidence>
<dbReference type="InterPro" id="IPR013837">
    <property type="entry name" value="ATP_synth_F0_suB"/>
</dbReference>
<keyword evidence="5 9" id="KW-0999">Mitochondrion inner membrane</keyword>
<dbReference type="PANTHER" id="PTHR12733">
    <property type="entry name" value="MITOCHONDRIAL ATP SYNTHASE B CHAIN"/>
    <property type="match status" value="1"/>
</dbReference>
<evidence type="ECO:0000256" key="5">
    <source>
        <dbReference type="ARBA" id="ARBA00022792"/>
    </source>
</evidence>
<reference evidence="11" key="1">
    <citation type="submission" date="2020-11" db="EMBL/GenBank/DDBJ databases">
        <authorList>
            <person name="Tran Van P."/>
        </authorList>
    </citation>
    <scope>NUCLEOTIDE SEQUENCE</scope>
</reference>
<dbReference type="SUPFAM" id="SSF161060">
    <property type="entry name" value="ATP synthase B chain-like"/>
    <property type="match status" value="1"/>
</dbReference>
<dbReference type="GO" id="GO:0005743">
    <property type="term" value="C:mitochondrial inner membrane"/>
    <property type="evidence" value="ECO:0007669"/>
    <property type="project" value="UniProtKB-SubCell"/>
</dbReference>
<feature type="coiled-coil region" evidence="10">
    <location>
        <begin position="217"/>
        <end position="244"/>
    </location>
</feature>
<keyword evidence="7 9" id="KW-0496">Mitochondrion</keyword>
<comment type="subunit">
    <text evidence="9">F-type ATPases have 2 components, CF(1) - the catalytic core - and CF(0) - the membrane proton channel. CF(1) and CF(0) have multiple subunits.</text>
</comment>
<keyword evidence="10" id="KW-0175">Coiled coil</keyword>
<evidence type="ECO:0000256" key="4">
    <source>
        <dbReference type="ARBA" id="ARBA00022781"/>
    </source>
</evidence>
<dbReference type="Pfam" id="PF05405">
    <property type="entry name" value="Mt_ATP-synt_B"/>
    <property type="match status" value="1"/>
</dbReference>
<dbReference type="EMBL" id="OC317735">
    <property type="protein sequence ID" value="CAD7398754.1"/>
    <property type="molecule type" value="Genomic_DNA"/>
</dbReference>
<keyword evidence="2 9" id="KW-0813">Transport</keyword>
<evidence type="ECO:0000256" key="1">
    <source>
        <dbReference type="ARBA" id="ARBA00007479"/>
    </source>
</evidence>
<evidence type="ECO:0000256" key="3">
    <source>
        <dbReference type="ARBA" id="ARBA00022547"/>
    </source>
</evidence>
<gene>
    <name evidence="11" type="ORF">TCEB3V08_LOCUS4649</name>
</gene>
<comment type="function">
    <text evidence="9">Subunit b, of the mitochondrial membrane ATP synthase complex (F(1)F(0) ATP synthase or Complex V) that produces ATP from ADP in the presence of a proton gradient across the membrane which is generated by electron transport complexes of the respiratory chain. ATP synthase complex consist of a soluble F(1) head domain - the catalytic core - and a membrane F(1) domain - the membrane proton channel. These two domains are linked by a central stalk rotating inside the F(1) region and a stationary peripheral stalk. During catalysis, ATP synthesis in the catalytic domain of F(1) is coupled via a rotary mechanism of the central stalk subunits to proton translocation. In vivo, can only synthesize ATP although its ATP hydrolase activity can be activated artificially in vitro. Part of the complex F(0) domain. Part of the complex F(0) domain and the peripheric stalk, which acts as a stator to hold the catalytic alpha(3)beta(3) subcomplex and subunit a/ATP6 static relative to the rotary elements.</text>
</comment>
<keyword evidence="4 9" id="KW-0375">Hydrogen ion transport</keyword>
<dbReference type="Gene3D" id="1.20.5.2210">
    <property type="match status" value="1"/>
</dbReference>
<keyword evidence="6 9" id="KW-0406">Ion transport</keyword>
<evidence type="ECO:0000256" key="7">
    <source>
        <dbReference type="ARBA" id="ARBA00023128"/>
    </source>
</evidence>
<name>A0A7R9GUT3_TIMCR</name>
<keyword evidence="8 9" id="KW-0472">Membrane</keyword>
<sequence length="345" mass="38209">MLEQFQIKAGQRSAQTPVTGLGSGTVPKVLEATATSLAGDYGVYLVNAHSTKKEPAVAIKHILRPSSSCPVRGNILRPSSSCPVRSEIVGNKLSPGKWAECSDGSTEQTTDLLCAPHKPLHQSHQLSHLKEISSTSQGLLLDTLIGVVDCISSYISPYVFGVGLTTYLVSKEIYVLEHEYYTGISVAILCVLIVKKLGPPVAKYLDKEIDDIEAGWNQGREASIKDLEDSVENEKKEQWRAEGQNLLFEAKKENVSLQLEATYRERVAEVYNEVCTVLGFNLRQGHSVKRRLDYQVERLNVDRRIAHKHMVSWILSNVLKSITPQQEKESLQKCIADLKNLAAKA</sequence>
<evidence type="ECO:0000256" key="8">
    <source>
        <dbReference type="ARBA" id="ARBA00023136"/>
    </source>
</evidence>
<keyword evidence="3 9" id="KW-0138">CF(0)</keyword>
<comment type="subcellular location">
    <subcellularLocation>
        <location evidence="9">Mitochondrion</location>
    </subcellularLocation>
    <subcellularLocation>
        <location evidence="9">Mitochondrion inner membrane</location>
    </subcellularLocation>
</comment>
<dbReference type="GO" id="GO:0045259">
    <property type="term" value="C:proton-transporting ATP synthase complex"/>
    <property type="evidence" value="ECO:0007669"/>
    <property type="project" value="UniProtKB-KW"/>
</dbReference>
<dbReference type="PANTHER" id="PTHR12733:SF3">
    <property type="entry name" value="ATP SYNTHASE F(0) COMPLEX SUBUNIT B1, MITOCHONDRIAL"/>
    <property type="match status" value="1"/>
</dbReference>
<evidence type="ECO:0000256" key="10">
    <source>
        <dbReference type="SAM" id="Coils"/>
    </source>
</evidence>
<evidence type="ECO:0000256" key="9">
    <source>
        <dbReference type="RuleBase" id="RU368017"/>
    </source>
</evidence>
<accession>A0A7R9GUT3</accession>
<dbReference type="InterPro" id="IPR008688">
    <property type="entry name" value="ATP_synth_Bsub_B/MI25"/>
</dbReference>
<dbReference type="AlphaFoldDB" id="A0A7R9GUT3"/>
<dbReference type="GO" id="GO:0046933">
    <property type="term" value="F:proton-transporting ATP synthase activity, rotational mechanism"/>
    <property type="evidence" value="ECO:0007669"/>
    <property type="project" value="TreeGrafter"/>
</dbReference>
<proteinExistence type="inferred from homology"/>
<evidence type="ECO:0000256" key="2">
    <source>
        <dbReference type="ARBA" id="ARBA00022448"/>
    </source>
</evidence>
<protein>
    <recommendedName>
        <fullName evidence="9">ATP synthase subunit b</fullName>
    </recommendedName>
</protein>